<reference evidence="6 7" key="2">
    <citation type="submission" date="2009-02" db="EMBL/GenBank/DDBJ databases">
        <title>Draft genome sequence of Blautia hydrogenotrophica DSM 10507 (Ruminococcus hydrogenotrophicus DSM 10507).</title>
        <authorList>
            <person name="Sudarsanam P."/>
            <person name="Ley R."/>
            <person name="Guruge J."/>
            <person name="Turnbaugh P.J."/>
            <person name="Mahowald M."/>
            <person name="Liep D."/>
            <person name="Gordon J."/>
        </authorList>
    </citation>
    <scope>NUCLEOTIDE SEQUENCE [LARGE SCALE GENOMIC DNA]</scope>
    <source>
        <strain evidence="7">DSM 10507 / JCM 14656 / S5a33</strain>
    </source>
</reference>
<reference evidence="6 7" key="1">
    <citation type="submission" date="2009-01" db="EMBL/GenBank/DDBJ databases">
        <authorList>
            <person name="Fulton L."/>
            <person name="Clifton S."/>
            <person name="Fulton B."/>
            <person name="Xu J."/>
            <person name="Minx P."/>
            <person name="Pepin K.H."/>
            <person name="Johnson M."/>
            <person name="Bhonagiri V."/>
            <person name="Nash W.E."/>
            <person name="Mardis E.R."/>
            <person name="Wilson R.K."/>
        </authorList>
    </citation>
    <scope>NUCLEOTIDE SEQUENCE [LARGE SCALE GENOMIC DNA]</scope>
    <source>
        <strain evidence="7">DSM 10507 / JCM 14656 / S5a33</strain>
    </source>
</reference>
<name>C0CH15_BLAHS</name>
<dbReference type="HOGENOM" id="CLU_049343_5_0_9"/>
<evidence type="ECO:0000256" key="1">
    <source>
        <dbReference type="ARBA" id="ARBA00007592"/>
    </source>
</evidence>
<feature type="binding site" evidence="5">
    <location>
        <position position="236"/>
    </location>
    <ligand>
        <name>pyruvate</name>
        <dbReference type="ChEBI" id="CHEBI:15361"/>
    </ligand>
</feature>
<comment type="similarity">
    <text evidence="1 3">Belongs to the DapA family.</text>
</comment>
<evidence type="ECO:0000256" key="5">
    <source>
        <dbReference type="PIRSR" id="PIRSR001365-2"/>
    </source>
</evidence>
<dbReference type="CDD" id="cd00408">
    <property type="entry name" value="DHDPS-like"/>
    <property type="match status" value="1"/>
</dbReference>
<dbReference type="Pfam" id="PF00701">
    <property type="entry name" value="DHDPS"/>
    <property type="match status" value="1"/>
</dbReference>
<feature type="binding site" evidence="5">
    <location>
        <position position="76"/>
    </location>
    <ligand>
        <name>pyruvate</name>
        <dbReference type="ChEBI" id="CHEBI:15361"/>
    </ligand>
</feature>
<evidence type="ECO:0000256" key="3">
    <source>
        <dbReference type="PIRNR" id="PIRNR001365"/>
    </source>
</evidence>
<proteinExistence type="inferred from homology"/>
<dbReference type="InterPro" id="IPR002220">
    <property type="entry name" value="DapA-like"/>
</dbReference>
<dbReference type="EMBL" id="ACBZ01000003">
    <property type="protein sequence ID" value="EEG50926.1"/>
    <property type="molecule type" value="Genomic_DNA"/>
</dbReference>
<keyword evidence="7" id="KW-1185">Reference proteome</keyword>
<dbReference type="PATRIC" id="fig|476272.21.peg.3134"/>
<dbReference type="AlphaFoldDB" id="C0CH15"/>
<dbReference type="PRINTS" id="PR00146">
    <property type="entry name" value="DHPICSNTHASE"/>
</dbReference>
<organism evidence="6 7">
    <name type="scientific">Blautia hydrogenotrophica (strain DSM 10507 / JCM 14656 / S5a33)</name>
    <name type="common">Ruminococcus hydrogenotrophicus</name>
    <dbReference type="NCBI Taxonomy" id="476272"/>
    <lineage>
        <taxon>Bacteria</taxon>
        <taxon>Bacillati</taxon>
        <taxon>Bacillota</taxon>
        <taxon>Clostridia</taxon>
        <taxon>Lachnospirales</taxon>
        <taxon>Lachnospiraceae</taxon>
        <taxon>Blautia</taxon>
    </lineage>
</organism>
<dbReference type="PIRSF" id="PIRSF001365">
    <property type="entry name" value="DHDPS"/>
    <property type="match status" value="1"/>
</dbReference>
<protein>
    <recommendedName>
        <fullName evidence="8">4-hydroxy-tetrahydrodipicolinate synthase</fullName>
    </recommendedName>
</protein>
<dbReference type="eggNOG" id="COG0329">
    <property type="taxonomic scope" value="Bacteria"/>
</dbReference>
<evidence type="ECO:0008006" key="8">
    <source>
        <dbReference type="Google" id="ProtNLM"/>
    </source>
</evidence>
<evidence type="ECO:0000256" key="4">
    <source>
        <dbReference type="PIRSR" id="PIRSR001365-1"/>
    </source>
</evidence>
<dbReference type="PANTHER" id="PTHR12128:SF66">
    <property type="entry name" value="4-HYDROXY-2-OXOGLUTARATE ALDOLASE, MITOCHONDRIAL"/>
    <property type="match status" value="1"/>
</dbReference>
<dbReference type="PANTHER" id="PTHR12128">
    <property type="entry name" value="DIHYDRODIPICOLINATE SYNTHASE"/>
    <property type="match status" value="1"/>
</dbReference>
<evidence type="ECO:0000256" key="2">
    <source>
        <dbReference type="ARBA" id="ARBA00023239"/>
    </source>
</evidence>
<dbReference type="Gene3D" id="3.20.20.70">
    <property type="entry name" value="Aldolase class I"/>
    <property type="match status" value="1"/>
</dbReference>
<keyword evidence="2 3" id="KW-0456">Lyase</keyword>
<sequence>MLSTKTQKRQRLKKEYGRMSLSYQQMFEQTKGVISLLPTHFNRDESLDLGAMRETAEYACQQLKGHDGAIMIAGSTSEFYAMTDEETLQMIDAVVKTVNGRAPVIAGTGRAATRLTVDISKRAQELGIDCALVSNPYYMQVTDEGLYRHFSMIAEALDIGIMIYNNPSTSKMFVPPHIMGRLSKLPNIIASKENATTIEKYYWMRAKTDSKEFKVCCGIGHLNYMYEAPFGCPAMVTELMLLAPELIFAFYDACQKKEFQEANRLMDCVIPYHEFIADCVARRNIPSTNDPEIGGRATALYQSVLKCAMELRGLPGGVVREPLENLTGPEIDELRAVMERCGWI</sequence>
<feature type="active site" description="Proton donor/acceptor" evidence="4">
    <location>
        <position position="164"/>
    </location>
</feature>
<dbReference type="SMART" id="SM01130">
    <property type="entry name" value="DHDPS"/>
    <property type="match status" value="1"/>
</dbReference>
<accession>C0CH15</accession>
<feature type="active site" description="Schiff-base intermediate with substrate" evidence="4">
    <location>
        <position position="192"/>
    </location>
</feature>
<dbReference type="Proteomes" id="UP000003100">
    <property type="component" value="Unassembled WGS sequence"/>
</dbReference>
<dbReference type="GO" id="GO:0008840">
    <property type="term" value="F:4-hydroxy-tetrahydrodipicolinate synthase activity"/>
    <property type="evidence" value="ECO:0007669"/>
    <property type="project" value="TreeGrafter"/>
</dbReference>
<comment type="caution">
    <text evidence="6">The sequence shown here is derived from an EMBL/GenBank/DDBJ whole genome shotgun (WGS) entry which is preliminary data.</text>
</comment>
<evidence type="ECO:0000313" key="6">
    <source>
        <dbReference type="EMBL" id="EEG50926.1"/>
    </source>
</evidence>
<gene>
    <name evidence="6" type="ORF">RUMHYD_00128</name>
</gene>
<evidence type="ECO:0000313" key="7">
    <source>
        <dbReference type="Proteomes" id="UP000003100"/>
    </source>
</evidence>
<dbReference type="InterPro" id="IPR013785">
    <property type="entry name" value="Aldolase_TIM"/>
</dbReference>
<dbReference type="SUPFAM" id="SSF51569">
    <property type="entry name" value="Aldolase"/>
    <property type="match status" value="1"/>
</dbReference>